<reference evidence="2" key="1">
    <citation type="journal article" date="2010" name="Science">
        <title>Signatures of adaptation to obligate biotrophy in the Hyaloperonospora arabidopsidis genome.</title>
        <authorList>
            <person name="Baxter L."/>
            <person name="Tripathy S."/>
            <person name="Ishaque N."/>
            <person name="Boot N."/>
            <person name="Cabral A."/>
            <person name="Kemen E."/>
            <person name="Thines M."/>
            <person name="Ah-Fong A."/>
            <person name="Anderson R."/>
            <person name="Badejoko W."/>
            <person name="Bittner-Eddy P."/>
            <person name="Boore J.L."/>
            <person name="Chibucos M.C."/>
            <person name="Coates M."/>
            <person name="Dehal P."/>
            <person name="Delehaunty K."/>
            <person name="Dong S."/>
            <person name="Downton P."/>
            <person name="Dumas B."/>
            <person name="Fabro G."/>
            <person name="Fronick C."/>
            <person name="Fuerstenberg S.I."/>
            <person name="Fulton L."/>
            <person name="Gaulin E."/>
            <person name="Govers F."/>
            <person name="Hughes L."/>
            <person name="Humphray S."/>
            <person name="Jiang R.H."/>
            <person name="Judelson H."/>
            <person name="Kamoun S."/>
            <person name="Kyung K."/>
            <person name="Meijer H."/>
            <person name="Minx P."/>
            <person name="Morris P."/>
            <person name="Nelson J."/>
            <person name="Phuntumart V."/>
            <person name="Qutob D."/>
            <person name="Rehmany A."/>
            <person name="Rougon-Cardoso A."/>
            <person name="Ryden P."/>
            <person name="Torto-Alalibo T."/>
            <person name="Studholme D."/>
            <person name="Wang Y."/>
            <person name="Win J."/>
            <person name="Wood J."/>
            <person name="Clifton S.W."/>
            <person name="Rogers J."/>
            <person name="Van den Ackerveken G."/>
            <person name="Jones J.D."/>
            <person name="McDowell J.M."/>
            <person name="Beynon J."/>
            <person name="Tyler B.M."/>
        </authorList>
    </citation>
    <scope>NUCLEOTIDE SEQUENCE [LARGE SCALE GENOMIC DNA]</scope>
    <source>
        <strain evidence="2">Emoy2</strain>
    </source>
</reference>
<dbReference type="AlphaFoldDB" id="M4BT18"/>
<dbReference type="VEuPathDB" id="FungiDB:HpaG810048"/>
<name>M4BT18_HYAAE</name>
<dbReference type="EMBL" id="JH597910">
    <property type="status" value="NOT_ANNOTATED_CDS"/>
    <property type="molecule type" value="Genomic_DNA"/>
</dbReference>
<reference evidence="1" key="2">
    <citation type="submission" date="2015-06" db="UniProtKB">
        <authorList>
            <consortium name="EnsemblProtists"/>
        </authorList>
    </citation>
    <scope>IDENTIFICATION</scope>
    <source>
        <strain evidence="1">Emoy2</strain>
    </source>
</reference>
<keyword evidence="2" id="KW-1185">Reference proteome</keyword>
<organism evidence="1 2">
    <name type="scientific">Hyaloperonospora arabidopsidis (strain Emoy2)</name>
    <name type="common">Downy mildew agent</name>
    <name type="synonym">Peronospora arabidopsidis</name>
    <dbReference type="NCBI Taxonomy" id="559515"/>
    <lineage>
        <taxon>Eukaryota</taxon>
        <taxon>Sar</taxon>
        <taxon>Stramenopiles</taxon>
        <taxon>Oomycota</taxon>
        <taxon>Peronosporomycetes</taxon>
        <taxon>Peronosporales</taxon>
        <taxon>Peronosporaceae</taxon>
        <taxon>Hyaloperonospora</taxon>
    </lineage>
</organism>
<evidence type="ECO:0000313" key="1">
    <source>
        <dbReference type="EnsemblProtists" id="HpaP809603"/>
    </source>
</evidence>
<sequence length="76" mass="8844">MGAQSYLQVDGTLPVIENLTDEEILAEVLPDQNVGDEDDEGVMTRNRQCRCPGERCRKLWMFCWRACLRRRSIRPC</sequence>
<evidence type="ECO:0000313" key="2">
    <source>
        <dbReference type="Proteomes" id="UP000011713"/>
    </source>
</evidence>
<dbReference type="VEuPathDB" id="FungiDB:HpaG809603"/>
<proteinExistence type="predicted"/>
<dbReference type="EnsemblProtists" id="HpaT810048">
    <property type="protein sequence ID" value="HpaP810048"/>
    <property type="gene ID" value="HpaG810048"/>
</dbReference>
<dbReference type="EMBL" id="ABWE02000278">
    <property type="status" value="NOT_ANNOTATED_CDS"/>
    <property type="molecule type" value="Genomic_DNA"/>
</dbReference>
<protein>
    <submittedName>
        <fullName evidence="1">Uncharacterized protein</fullName>
    </submittedName>
</protein>
<dbReference type="HOGENOM" id="CLU_2659796_0_0_1"/>
<dbReference type="InParanoid" id="M4BT18"/>
<dbReference type="Proteomes" id="UP000011713">
    <property type="component" value="Unassembled WGS sequence"/>
</dbReference>
<accession>M4BT18</accession>
<dbReference type="EnsemblProtists" id="HpaT809603">
    <property type="protein sequence ID" value="HpaP809603"/>
    <property type="gene ID" value="HpaG809603"/>
</dbReference>